<dbReference type="AlphaFoldDB" id="V6M2Z9"/>
<dbReference type="PATRIC" id="fig|1408254.3.peg.3409"/>
<feature type="compositionally biased region" description="Low complexity" evidence="1">
    <location>
        <begin position="123"/>
        <end position="143"/>
    </location>
</feature>
<proteinExistence type="predicted"/>
<dbReference type="RefSeq" id="WP_023557320.1">
    <property type="nucleotide sequence ID" value="NZ_KI629785.1"/>
</dbReference>
<dbReference type="OrthoDB" id="2476780at2"/>
<accession>V6M2Z9</accession>
<evidence type="ECO:0000313" key="3">
    <source>
        <dbReference type="Proteomes" id="UP000017973"/>
    </source>
</evidence>
<gene>
    <name evidence="2" type="ORF">T458_17315</name>
</gene>
<feature type="compositionally biased region" description="Low complexity" evidence="1">
    <location>
        <begin position="65"/>
        <end position="80"/>
    </location>
</feature>
<dbReference type="STRING" id="1408254.T458_17315"/>
<keyword evidence="3" id="KW-1185">Reference proteome</keyword>
<name>V6M2Z9_9BACL</name>
<feature type="region of interest" description="Disordered" evidence="1">
    <location>
        <begin position="117"/>
        <end position="143"/>
    </location>
</feature>
<sequence>MNVIGIIQTDLNEFSVLFDQQQQGDQGQGQDQQQSNAHNGESQNSEENDSMFLSFLDEPMGGGNDNKSGSQQQQGQQKNGPQEMTVRIKGIPEGQKANFLQMYQILQDAKDTNSLHQSLTIVQQGDQQGQQGQQGQKGQGKSQ</sequence>
<comment type="caution">
    <text evidence="2">The sequence shown here is derived from an EMBL/GenBank/DDBJ whole genome shotgun (WGS) entry which is preliminary data.</text>
</comment>
<evidence type="ECO:0000313" key="2">
    <source>
        <dbReference type="EMBL" id="EST52712.1"/>
    </source>
</evidence>
<feature type="region of interest" description="Disordered" evidence="1">
    <location>
        <begin position="20"/>
        <end position="91"/>
    </location>
</feature>
<evidence type="ECO:0000256" key="1">
    <source>
        <dbReference type="SAM" id="MobiDB-lite"/>
    </source>
</evidence>
<protein>
    <submittedName>
        <fullName evidence="2">Uncharacterized protein</fullName>
    </submittedName>
</protein>
<dbReference type="EMBL" id="AYJU01000017">
    <property type="protein sequence ID" value="EST52712.1"/>
    <property type="molecule type" value="Genomic_DNA"/>
</dbReference>
<dbReference type="Proteomes" id="UP000017973">
    <property type="component" value="Unassembled WGS sequence"/>
</dbReference>
<feature type="compositionally biased region" description="Low complexity" evidence="1">
    <location>
        <begin position="20"/>
        <end position="34"/>
    </location>
</feature>
<organism evidence="2 3">
    <name type="scientific">Brevibacillus panacihumi W25</name>
    <dbReference type="NCBI Taxonomy" id="1408254"/>
    <lineage>
        <taxon>Bacteria</taxon>
        <taxon>Bacillati</taxon>
        <taxon>Bacillota</taxon>
        <taxon>Bacilli</taxon>
        <taxon>Bacillales</taxon>
        <taxon>Paenibacillaceae</taxon>
        <taxon>Brevibacillus</taxon>
    </lineage>
</organism>
<reference evidence="2 3" key="1">
    <citation type="journal article" date="2014" name="Genome Announc.">
        <title>Draft Genome Sequence of Brevibacillus panacihumi Strain W25, a Halotolerant Hydrocarbon-Degrading Bacterium.</title>
        <authorList>
            <person name="Wang X."/>
            <person name="Jin D."/>
            <person name="Zhou L."/>
            <person name="Wu L."/>
            <person name="An W."/>
            <person name="Chen Y."/>
            <person name="Zhao L."/>
        </authorList>
    </citation>
    <scope>NUCLEOTIDE SEQUENCE [LARGE SCALE GENOMIC DNA]</scope>
    <source>
        <strain evidence="2 3">W25</strain>
    </source>
</reference>
<dbReference type="HOGENOM" id="CLU_1802420_0_0_9"/>